<keyword evidence="1" id="KW-1133">Transmembrane helix</keyword>
<name>A0A1Y0YBN7_BACLI</name>
<organism evidence="3 4">
    <name type="scientific">Bacillus licheniformis</name>
    <dbReference type="NCBI Taxonomy" id="1402"/>
    <lineage>
        <taxon>Bacteria</taxon>
        <taxon>Bacillati</taxon>
        <taxon>Bacillota</taxon>
        <taxon>Bacilli</taxon>
        <taxon>Bacillales</taxon>
        <taxon>Bacillaceae</taxon>
        <taxon>Bacillus</taxon>
    </lineage>
</organism>
<reference evidence="2 5" key="2">
    <citation type="submission" date="2020-12" db="EMBL/GenBank/DDBJ databases">
        <title>FDA dAtabase for Regulatory Grade micrObial Sequences (FDA-ARGOS): Supporting development and validation of Infectious Disease Dx tests.</title>
        <authorList>
            <person name="Nelson B."/>
            <person name="Plummer A."/>
            <person name="Tallon L."/>
            <person name="Sadzewicz L."/>
            <person name="Zhao X."/>
            <person name="Boylan J."/>
            <person name="Ott S."/>
            <person name="Bowen H."/>
            <person name="Vavikolanu K."/>
            <person name="Mehta A."/>
            <person name="Aluvathingal J."/>
            <person name="Nadendla S."/>
            <person name="Myers T."/>
            <person name="Yan Y."/>
            <person name="Sichtig H."/>
        </authorList>
    </citation>
    <scope>NUCLEOTIDE SEQUENCE [LARGE SCALE GENOMIC DNA]</scope>
    <source>
        <strain evidence="2 5">FDAARGOS_923</strain>
    </source>
</reference>
<evidence type="ECO:0000256" key="1">
    <source>
        <dbReference type="SAM" id="Phobius"/>
    </source>
</evidence>
<accession>A0A1Y0YBN7</accession>
<keyword evidence="2" id="KW-0489">Methyltransferase</keyword>
<dbReference type="GeneID" id="92862742"/>
<evidence type="ECO:0000313" key="3">
    <source>
        <dbReference type="EMBL" id="TWL24363.1"/>
    </source>
</evidence>
<gene>
    <name evidence="3" type="ORF">CHCC16736_1164</name>
    <name evidence="2" type="ORF">I6G80_23620</name>
</gene>
<feature type="transmembrane region" description="Helical" evidence="1">
    <location>
        <begin position="49"/>
        <end position="66"/>
    </location>
</feature>
<keyword evidence="1" id="KW-0472">Membrane</keyword>
<dbReference type="EMBL" id="NILC01000027">
    <property type="protein sequence ID" value="TWL24363.1"/>
    <property type="molecule type" value="Genomic_DNA"/>
</dbReference>
<evidence type="ECO:0000313" key="4">
    <source>
        <dbReference type="Proteomes" id="UP000435910"/>
    </source>
</evidence>
<sequence length="94" mass="11021">MFNRQQIDHLLEEKKGELKKKFGSGFIAVFYISILLSICTFFIEYKYFLIVLFAPTIIVMLINPPFSEKKGVFRFIAGLYLLLLALATYFWLRA</sequence>
<proteinExistence type="predicted"/>
<evidence type="ECO:0000313" key="5">
    <source>
        <dbReference type="Proteomes" id="UP000595038"/>
    </source>
</evidence>
<feature type="transmembrane region" description="Helical" evidence="1">
    <location>
        <begin position="73"/>
        <end position="92"/>
    </location>
</feature>
<dbReference type="EMBL" id="CP065647">
    <property type="protein sequence ID" value="QPR72736.1"/>
    <property type="molecule type" value="Genomic_DNA"/>
</dbReference>
<dbReference type="Proteomes" id="UP000435910">
    <property type="component" value="Unassembled WGS sequence"/>
</dbReference>
<evidence type="ECO:0000313" key="2">
    <source>
        <dbReference type="EMBL" id="QPR72736.1"/>
    </source>
</evidence>
<dbReference type="AlphaFoldDB" id="A0A1Y0YBN7"/>
<dbReference type="RefSeq" id="WP_003179490.1">
    <property type="nucleotide sequence ID" value="NZ_BOQU01000009.1"/>
</dbReference>
<feature type="transmembrane region" description="Helical" evidence="1">
    <location>
        <begin position="21"/>
        <end position="43"/>
    </location>
</feature>
<keyword evidence="2" id="KW-0808">Transferase</keyword>
<dbReference type="GO" id="GO:0008168">
    <property type="term" value="F:methyltransferase activity"/>
    <property type="evidence" value="ECO:0007669"/>
    <property type="project" value="UniProtKB-KW"/>
</dbReference>
<dbReference type="GO" id="GO:0032259">
    <property type="term" value="P:methylation"/>
    <property type="evidence" value="ECO:0007669"/>
    <property type="project" value="UniProtKB-KW"/>
</dbReference>
<reference evidence="3 4" key="1">
    <citation type="submission" date="2019-06" db="EMBL/GenBank/DDBJ databases">
        <title>Genome sequence analysis of &gt;100 Bacillus licheniformis strains suggests intrinsic resistance to this species.</title>
        <authorList>
            <person name="Wels M."/>
            <person name="Siezen R.J."/>
            <person name="Johansen E."/>
            <person name="Stuer-Lauridsen B."/>
            <person name="Bjerre K."/>
            <person name="Nielsen B.K.K."/>
        </authorList>
    </citation>
    <scope>NUCLEOTIDE SEQUENCE [LARGE SCALE GENOMIC DNA]</scope>
    <source>
        <strain evidence="3 4">BAC-16736</strain>
    </source>
</reference>
<keyword evidence="1" id="KW-0812">Transmembrane</keyword>
<protein>
    <submittedName>
        <fullName evidence="2">Methyltransferase</fullName>
    </submittedName>
</protein>
<dbReference type="Proteomes" id="UP000595038">
    <property type="component" value="Chromosome"/>
</dbReference>